<dbReference type="Pfam" id="PF00474">
    <property type="entry name" value="SSF"/>
    <property type="match status" value="1"/>
</dbReference>
<comment type="subcellular location">
    <subcellularLocation>
        <location evidence="1">Membrane</location>
        <topology evidence="1">Multi-pass membrane protein</topology>
    </subcellularLocation>
</comment>
<feature type="transmembrane region" description="Helical" evidence="8">
    <location>
        <begin position="114"/>
        <end position="134"/>
    </location>
</feature>
<reference evidence="9" key="1">
    <citation type="journal article" date="2020" name="mSystems">
        <title>Genome- and Community-Level Interaction Insights into Carbon Utilization and Element Cycling Functions of Hydrothermarchaeota in Hydrothermal Sediment.</title>
        <authorList>
            <person name="Zhou Z."/>
            <person name="Liu Y."/>
            <person name="Xu W."/>
            <person name="Pan J."/>
            <person name="Luo Z.H."/>
            <person name="Li M."/>
        </authorList>
    </citation>
    <scope>NUCLEOTIDE SEQUENCE [LARGE SCALE GENOMIC DNA]</scope>
    <source>
        <strain evidence="9">HyVt-527</strain>
    </source>
</reference>
<protein>
    <submittedName>
        <fullName evidence="9">Sodium:solute symporter family protein</fullName>
    </submittedName>
</protein>
<organism evidence="9">
    <name type="scientific">Caldithrix abyssi</name>
    <dbReference type="NCBI Taxonomy" id="187145"/>
    <lineage>
        <taxon>Bacteria</taxon>
        <taxon>Pseudomonadati</taxon>
        <taxon>Calditrichota</taxon>
        <taxon>Calditrichia</taxon>
        <taxon>Calditrichales</taxon>
        <taxon>Calditrichaceae</taxon>
        <taxon>Caldithrix</taxon>
    </lineage>
</organism>
<dbReference type="InterPro" id="IPR038377">
    <property type="entry name" value="Na/Glc_symporter_sf"/>
</dbReference>
<feature type="transmembrane region" description="Helical" evidence="8">
    <location>
        <begin position="34"/>
        <end position="58"/>
    </location>
</feature>
<keyword evidence="3" id="KW-0813">Transport</keyword>
<evidence type="ECO:0000256" key="8">
    <source>
        <dbReference type="SAM" id="Phobius"/>
    </source>
</evidence>
<gene>
    <name evidence="9" type="ORF">ENJ89_10990</name>
</gene>
<feature type="transmembrane region" description="Helical" evidence="8">
    <location>
        <begin position="431"/>
        <end position="454"/>
    </location>
</feature>
<name>A0A7V5UFQ2_CALAY</name>
<dbReference type="Proteomes" id="UP000886124">
    <property type="component" value="Unassembled WGS sequence"/>
</dbReference>
<evidence type="ECO:0000256" key="2">
    <source>
        <dbReference type="ARBA" id="ARBA00006434"/>
    </source>
</evidence>
<keyword evidence="6 8" id="KW-0472">Membrane</keyword>
<keyword evidence="5 8" id="KW-1133">Transmembrane helix</keyword>
<feature type="transmembrane region" description="Helical" evidence="8">
    <location>
        <begin position="256"/>
        <end position="281"/>
    </location>
</feature>
<dbReference type="PROSITE" id="PS50283">
    <property type="entry name" value="NA_SOLUT_SYMP_3"/>
    <property type="match status" value="1"/>
</dbReference>
<dbReference type="GO" id="GO:0022857">
    <property type="term" value="F:transmembrane transporter activity"/>
    <property type="evidence" value="ECO:0007669"/>
    <property type="project" value="InterPro"/>
</dbReference>
<feature type="transmembrane region" description="Helical" evidence="8">
    <location>
        <begin position="347"/>
        <end position="365"/>
    </location>
</feature>
<feature type="transmembrane region" description="Helical" evidence="8">
    <location>
        <begin position="6"/>
        <end position="22"/>
    </location>
</feature>
<accession>A0A7V5UFQ2</accession>
<evidence type="ECO:0000256" key="7">
    <source>
        <dbReference type="RuleBase" id="RU362091"/>
    </source>
</evidence>
<evidence type="ECO:0000313" key="9">
    <source>
        <dbReference type="EMBL" id="HHJ53712.1"/>
    </source>
</evidence>
<comment type="caution">
    <text evidence="9">The sequence shown here is derived from an EMBL/GenBank/DDBJ whole genome shotgun (WGS) entry which is preliminary data.</text>
</comment>
<feature type="transmembrane region" description="Helical" evidence="8">
    <location>
        <begin position="70"/>
        <end position="93"/>
    </location>
</feature>
<keyword evidence="4 8" id="KW-0812">Transmembrane</keyword>
<feature type="transmembrane region" description="Helical" evidence="8">
    <location>
        <begin position="301"/>
        <end position="327"/>
    </location>
</feature>
<comment type="similarity">
    <text evidence="2 7">Belongs to the sodium:solute symporter (SSF) (TC 2.A.21) family.</text>
</comment>
<evidence type="ECO:0000256" key="3">
    <source>
        <dbReference type="ARBA" id="ARBA00022448"/>
    </source>
</evidence>
<feature type="transmembrane region" description="Helical" evidence="8">
    <location>
        <begin position="403"/>
        <end position="419"/>
    </location>
</feature>
<dbReference type="InterPro" id="IPR001734">
    <property type="entry name" value="Na/solute_symporter"/>
</dbReference>
<proteinExistence type="inferred from homology"/>
<feature type="transmembrane region" description="Helical" evidence="8">
    <location>
        <begin position="371"/>
        <end position="391"/>
    </location>
</feature>
<evidence type="ECO:0000256" key="5">
    <source>
        <dbReference type="ARBA" id="ARBA00022989"/>
    </source>
</evidence>
<sequence>MNAVLTLAPLVLYIVLLMVIGVKSYRRQPDEEEFLLSSRALTLPAFVATLVSTWYGGILGVGEFTYSYGISVWFVFGLPYYFFALLFALLIAPRVRQANNFSIPDMLYRSYNRPTGLLGSLFLIVMTSPAPYILMLALLIQFFLGISFVWSVLIGTFFSVFYVYKGGFRSVVQTDKLQFAFMFIGFTVILIYLTRNSFSVGRLWQQLDSGHRSLTGGLSWQSLLVWFLIASWTFIDPGFHQRCAAAKSPAVARNGILLSLVFWLVFDSLTMLTGLYAYVLLPDIQPMMSYPLLADRVLPPILKGVFFTGLLATIMSTIDSYTFLSALTFGRDIWRQLRPQASSRRPVQLGLLLTALIAIALIYFLPSVIQLWYHLGSLFIPPLLLPLLAAYFPSLRLSGRSTFMVMLIAFSLSSGAFLWGELHTVNGQARYLLGLEPFFPGMAFSLAWYVLFFLKKQYRKGLS</sequence>
<feature type="transmembrane region" description="Helical" evidence="8">
    <location>
        <begin position="214"/>
        <end position="235"/>
    </location>
</feature>
<dbReference type="PANTHER" id="PTHR48086:SF7">
    <property type="entry name" value="SODIUM-SOLUTE SYMPORTER-RELATED"/>
    <property type="match status" value="1"/>
</dbReference>
<evidence type="ECO:0000256" key="1">
    <source>
        <dbReference type="ARBA" id="ARBA00004141"/>
    </source>
</evidence>
<dbReference type="EMBL" id="DROD01000696">
    <property type="protein sequence ID" value="HHJ53712.1"/>
    <property type="molecule type" value="Genomic_DNA"/>
</dbReference>
<feature type="transmembrane region" description="Helical" evidence="8">
    <location>
        <begin position="176"/>
        <end position="194"/>
    </location>
</feature>
<dbReference type="CDD" id="cd10322">
    <property type="entry name" value="SLC5sbd"/>
    <property type="match status" value="1"/>
</dbReference>
<dbReference type="PANTHER" id="PTHR48086">
    <property type="entry name" value="SODIUM/PROLINE SYMPORTER-RELATED"/>
    <property type="match status" value="1"/>
</dbReference>
<dbReference type="AlphaFoldDB" id="A0A7V5UFQ2"/>
<dbReference type="InterPro" id="IPR050277">
    <property type="entry name" value="Sodium:Solute_Symporter"/>
</dbReference>
<evidence type="ECO:0000256" key="4">
    <source>
        <dbReference type="ARBA" id="ARBA00022692"/>
    </source>
</evidence>
<feature type="transmembrane region" description="Helical" evidence="8">
    <location>
        <begin position="140"/>
        <end position="164"/>
    </location>
</feature>
<dbReference type="Gene3D" id="1.20.1730.10">
    <property type="entry name" value="Sodium/glucose cotransporter"/>
    <property type="match status" value="1"/>
</dbReference>
<dbReference type="GO" id="GO:0005886">
    <property type="term" value="C:plasma membrane"/>
    <property type="evidence" value="ECO:0007669"/>
    <property type="project" value="TreeGrafter"/>
</dbReference>
<evidence type="ECO:0000256" key="6">
    <source>
        <dbReference type="ARBA" id="ARBA00023136"/>
    </source>
</evidence>